<organism evidence="1 3">
    <name type="scientific">Eisenbergiella tayi</name>
    <dbReference type="NCBI Taxonomy" id="1432052"/>
    <lineage>
        <taxon>Bacteria</taxon>
        <taxon>Bacillati</taxon>
        <taxon>Bacillota</taxon>
        <taxon>Clostridia</taxon>
        <taxon>Lachnospirales</taxon>
        <taxon>Lachnospiraceae</taxon>
        <taxon>Eisenbergiella</taxon>
    </lineage>
</organism>
<dbReference type="EMBL" id="MEHD01000024">
    <property type="protein sequence ID" value="ODR55400.1"/>
    <property type="molecule type" value="Genomic_DNA"/>
</dbReference>
<dbReference type="AlphaFoldDB" id="A0A1E3UKB9"/>
<comment type="caution">
    <text evidence="1">The sequence shown here is derived from an EMBL/GenBank/DDBJ whole genome shotgun (WGS) entry which is preliminary data.</text>
</comment>
<dbReference type="RefSeq" id="WP_069154938.1">
    <property type="nucleotide sequence ID" value="NZ_DBFYTW010000104.1"/>
</dbReference>
<gene>
    <name evidence="1" type="ORF">BEI59_09480</name>
    <name evidence="2" type="ORF">BEI63_14265</name>
</gene>
<reference evidence="1 3" key="2">
    <citation type="submission" date="2016-08" db="EMBL/GenBank/DDBJ databases">
        <authorList>
            <person name="Seilhamer J.J."/>
        </authorList>
    </citation>
    <scope>NUCLEOTIDE SEQUENCE [LARGE SCALE GENOMIC DNA]</scope>
    <source>
        <strain evidence="1 3">NML150140-1</strain>
    </source>
</reference>
<dbReference type="EMBL" id="MEHA01000005">
    <property type="protein sequence ID" value="ODR53083.1"/>
    <property type="molecule type" value="Genomic_DNA"/>
</dbReference>
<dbReference type="Proteomes" id="UP000094271">
    <property type="component" value="Unassembled WGS sequence"/>
</dbReference>
<proteinExistence type="predicted"/>
<evidence type="ECO:0000313" key="1">
    <source>
        <dbReference type="EMBL" id="ODR53083.1"/>
    </source>
</evidence>
<protein>
    <submittedName>
        <fullName evidence="1">Uncharacterized protein</fullName>
    </submittedName>
</protein>
<keyword evidence="4" id="KW-1185">Reference proteome</keyword>
<accession>A0A1E3UKB9</accession>
<dbReference type="Proteomes" id="UP000094869">
    <property type="component" value="Unassembled WGS sequence"/>
</dbReference>
<name>A0A1E3UKB9_9FIRM</name>
<evidence type="ECO:0000313" key="3">
    <source>
        <dbReference type="Proteomes" id="UP000094271"/>
    </source>
</evidence>
<evidence type="ECO:0000313" key="4">
    <source>
        <dbReference type="Proteomes" id="UP000094869"/>
    </source>
</evidence>
<sequence length="75" mass="8898">MPDYTKISEIMEIARNLKTFKIEELSAKQGVWDNDKNTIHLPRQYLEKASKINDFMKHLGAYYTTTKPFEFRSEP</sequence>
<reference evidence="2 4" key="1">
    <citation type="submission" date="2016-08" db="EMBL/GenBank/DDBJ databases">
        <title>Characterization of Isolates of Eisenbergiella tayi Derived from Blood Cultures, Using Whole Genome Sequencing.</title>
        <authorList>
            <person name="Bernier A.-M."/>
            <person name="Burdz T."/>
            <person name="Wiebe D."/>
            <person name="Bernard K."/>
        </authorList>
    </citation>
    <scope>NUCLEOTIDE SEQUENCE [LARGE SCALE GENOMIC DNA]</scope>
    <source>
        <strain evidence="2 4">NML120146</strain>
    </source>
</reference>
<evidence type="ECO:0000313" key="2">
    <source>
        <dbReference type="EMBL" id="ODR55400.1"/>
    </source>
</evidence>